<feature type="transmembrane region" description="Helical" evidence="1">
    <location>
        <begin position="39"/>
        <end position="59"/>
    </location>
</feature>
<feature type="transmembrane region" description="Helical" evidence="1">
    <location>
        <begin position="12"/>
        <end position="33"/>
    </location>
</feature>
<proteinExistence type="predicted"/>
<keyword evidence="1" id="KW-0472">Membrane</keyword>
<sequence length="135" mass="13756">MAARSAPGSERRTAIMLIVVSALFVIAGTAIWVAGGDPMGLLAMLFFGGCLIAGVMMLVGPYTRAGQILAILGALGMGAGCASLAIMAMAGVPLGWRGHPAVAIPIGLIGAIFFGGGGILLLVRAIRRSRRNRRP</sequence>
<comment type="caution">
    <text evidence="2">The sequence shown here is derived from an EMBL/GenBank/DDBJ whole genome shotgun (WGS) entry which is preliminary data.</text>
</comment>
<gene>
    <name evidence="2" type="ORF">IAA98_16150</name>
</gene>
<feature type="transmembrane region" description="Helical" evidence="1">
    <location>
        <begin position="102"/>
        <end position="123"/>
    </location>
</feature>
<organism evidence="2 3">
    <name type="scientific">Candidatus Avipropionibacterium avicola</name>
    <dbReference type="NCBI Taxonomy" id="2840701"/>
    <lineage>
        <taxon>Bacteria</taxon>
        <taxon>Bacillati</taxon>
        <taxon>Actinomycetota</taxon>
        <taxon>Actinomycetes</taxon>
        <taxon>Propionibacteriales</taxon>
        <taxon>Propionibacteriaceae</taxon>
        <taxon>Propionibacteriaceae incertae sedis</taxon>
        <taxon>Candidatus Avipropionibacterium</taxon>
    </lineage>
</organism>
<reference evidence="2" key="1">
    <citation type="submission" date="2020-10" db="EMBL/GenBank/DDBJ databases">
        <authorList>
            <person name="Gilroy R."/>
        </authorList>
    </citation>
    <scope>NUCLEOTIDE SEQUENCE</scope>
    <source>
        <strain evidence="2">ChiGjej1B1-24693</strain>
    </source>
</reference>
<evidence type="ECO:0000313" key="2">
    <source>
        <dbReference type="EMBL" id="HIT77111.1"/>
    </source>
</evidence>
<protein>
    <submittedName>
        <fullName evidence="2">Uncharacterized protein</fullName>
    </submittedName>
</protein>
<keyword evidence="1" id="KW-0812">Transmembrane</keyword>
<reference evidence="2" key="2">
    <citation type="journal article" date="2021" name="PeerJ">
        <title>Extensive microbial diversity within the chicken gut microbiome revealed by metagenomics and culture.</title>
        <authorList>
            <person name="Gilroy R."/>
            <person name="Ravi A."/>
            <person name="Getino M."/>
            <person name="Pursley I."/>
            <person name="Horton D.L."/>
            <person name="Alikhan N.F."/>
            <person name="Baker D."/>
            <person name="Gharbi K."/>
            <person name="Hall N."/>
            <person name="Watson M."/>
            <person name="Adriaenssens E.M."/>
            <person name="Foster-Nyarko E."/>
            <person name="Jarju S."/>
            <person name="Secka A."/>
            <person name="Antonio M."/>
            <person name="Oren A."/>
            <person name="Chaudhuri R.R."/>
            <person name="La Ragione R."/>
            <person name="Hildebrand F."/>
            <person name="Pallen M.J."/>
        </authorList>
    </citation>
    <scope>NUCLEOTIDE SEQUENCE</scope>
    <source>
        <strain evidence="2">ChiGjej1B1-24693</strain>
    </source>
</reference>
<keyword evidence="1" id="KW-1133">Transmembrane helix</keyword>
<evidence type="ECO:0000256" key="1">
    <source>
        <dbReference type="SAM" id="Phobius"/>
    </source>
</evidence>
<name>A0A9D1H0B9_9ACTN</name>
<dbReference type="Proteomes" id="UP000886842">
    <property type="component" value="Unassembled WGS sequence"/>
</dbReference>
<accession>A0A9D1H0B9</accession>
<feature type="transmembrane region" description="Helical" evidence="1">
    <location>
        <begin position="71"/>
        <end position="96"/>
    </location>
</feature>
<evidence type="ECO:0000313" key="3">
    <source>
        <dbReference type="Proteomes" id="UP000886842"/>
    </source>
</evidence>
<dbReference type="AlphaFoldDB" id="A0A9D1H0B9"/>
<dbReference type="EMBL" id="DVLP01000462">
    <property type="protein sequence ID" value="HIT77111.1"/>
    <property type="molecule type" value="Genomic_DNA"/>
</dbReference>